<name>X1TCX5_9ZZZZ</name>
<dbReference type="InterPro" id="IPR038475">
    <property type="entry name" value="RecG_C_sf"/>
</dbReference>
<dbReference type="PANTHER" id="PTHR30595:SF6">
    <property type="entry name" value="SCHLAFEN ALBA-2 DOMAIN-CONTAINING PROTEIN"/>
    <property type="match status" value="1"/>
</dbReference>
<sequence>MREGEDKPYKCSSGFYIRVGPNSQKLSRNEIIEFCKAEGKIRFDELINSRFDYNTHFDPKKLEYFLKLAGISKVLDAPTVLTNLGVAGRQEGKIIFNNTGILFFSKNLQDIYFHTAITCALYKGTEKVDVLDRRDFNEDLISSIDRAMNFLKQYIPLRYEMTGEPRRKEIPEIPYEALREAIINAVAHRDYFEKGTNIMVEMFDDRIEITNFGGLAKGLKPEDFGKKSVLRNPNIANLLHRAGYIEKMGTGINKMKKLISKAGLPPIKFEFDAFFTATFGRPIKKEIPSFMENDRIFKALNDTINDIINEPINEGVKKRLVKELLHIMKYGFTTRTIIENISRMSTITTKRDISLLKKLGLIKFTGARKIGRYILTDKGKKIMVETTN</sequence>
<evidence type="ECO:0000313" key="1">
    <source>
        <dbReference type="EMBL" id="GAI85440.1"/>
    </source>
</evidence>
<dbReference type="Gene3D" id="3.30.565.60">
    <property type="match status" value="1"/>
</dbReference>
<organism evidence="1">
    <name type="scientific">marine sediment metagenome</name>
    <dbReference type="NCBI Taxonomy" id="412755"/>
    <lineage>
        <taxon>unclassified sequences</taxon>
        <taxon>metagenomes</taxon>
        <taxon>ecological metagenomes</taxon>
    </lineage>
</organism>
<dbReference type="PANTHER" id="PTHR30595">
    <property type="entry name" value="GLPR-RELATED TRANSCRIPTIONAL REPRESSOR"/>
    <property type="match status" value="1"/>
</dbReference>
<dbReference type="Pfam" id="PF13749">
    <property type="entry name" value="HATPase_c_4"/>
    <property type="match status" value="1"/>
</dbReference>
<dbReference type="EMBL" id="BARW01007180">
    <property type="protein sequence ID" value="GAI85440.1"/>
    <property type="molecule type" value="Genomic_DNA"/>
</dbReference>
<reference evidence="1" key="1">
    <citation type="journal article" date="2014" name="Front. Microbiol.">
        <title>High frequency of phylogenetically diverse reductive dehalogenase-homologous genes in deep subseafloor sedimentary metagenomes.</title>
        <authorList>
            <person name="Kawai M."/>
            <person name="Futagami T."/>
            <person name="Toyoda A."/>
            <person name="Takaki Y."/>
            <person name="Nishi S."/>
            <person name="Hori S."/>
            <person name="Arai W."/>
            <person name="Tsubouchi T."/>
            <person name="Morono Y."/>
            <person name="Uchiyama I."/>
            <person name="Ito T."/>
            <person name="Fujiyama A."/>
            <person name="Inagaki F."/>
            <person name="Takami H."/>
        </authorList>
    </citation>
    <scope>NUCLEOTIDE SEQUENCE</scope>
    <source>
        <strain evidence="1">Expedition CK06-06</strain>
    </source>
</reference>
<dbReference type="AlphaFoldDB" id="X1TCX5"/>
<gene>
    <name evidence="1" type="ORF">S12H4_15007</name>
</gene>
<accession>X1TCX5</accession>
<protein>
    <submittedName>
        <fullName evidence="1">Uncharacterized protein</fullName>
    </submittedName>
</protein>
<comment type="caution">
    <text evidence="1">The sequence shown here is derived from an EMBL/GenBank/DDBJ whole genome shotgun (WGS) entry which is preliminary data.</text>
</comment>
<proteinExistence type="predicted"/>